<gene>
    <name evidence="9" type="ORF">O1D97_05850</name>
</gene>
<evidence type="ECO:0000256" key="2">
    <source>
        <dbReference type="ARBA" id="ARBA00010792"/>
    </source>
</evidence>
<evidence type="ECO:0000313" key="9">
    <source>
        <dbReference type="EMBL" id="MCZ2721184.1"/>
    </source>
</evidence>
<reference evidence="9" key="1">
    <citation type="submission" date="2022-12" db="EMBL/GenBank/DDBJ databases">
        <title>Marinomonas 15G1-11 sp. nov, isolated from marine algae.</title>
        <authorList>
            <person name="Butt M."/>
            <person name="Choi D.G."/>
            <person name="Kim J.M."/>
            <person name="Lee J.K."/>
            <person name="Baek J.H."/>
            <person name="Jeon C.O."/>
        </authorList>
    </citation>
    <scope>NUCLEOTIDE SEQUENCE</scope>
    <source>
        <strain evidence="9">15G1-11</strain>
    </source>
</reference>
<evidence type="ECO:0000256" key="7">
    <source>
        <dbReference type="RuleBase" id="RU367016"/>
    </source>
</evidence>
<dbReference type="Proteomes" id="UP001149719">
    <property type="component" value="Unassembled WGS sequence"/>
</dbReference>
<feature type="domain" description="VTT" evidence="8">
    <location>
        <begin position="37"/>
        <end position="143"/>
    </location>
</feature>
<dbReference type="RefSeq" id="WP_269123736.1">
    <property type="nucleotide sequence ID" value="NZ_JAPUBN010000011.1"/>
</dbReference>
<dbReference type="PANTHER" id="PTHR30353">
    <property type="entry name" value="INNER MEMBRANE PROTEIN DEDA-RELATED"/>
    <property type="match status" value="1"/>
</dbReference>
<evidence type="ECO:0000256" key="3">
    <source>
        <dbReference type="ARBA" id="ARBA00022475"/>
    </source>
</evidence>
<evidence type="ECO:0000256" key="5">
    <source>
        <dbReference type="ARBA" id="ARBA00022989"/>
    </source>
</evidence>
<evidence type="ECO:0000256" key="6">
    <source>
        <dbReference type="ARBA" id="ARBA00023136"/>
    </source>
</evidence>
<dbReference type="PANTHER" id="PTHR30353:SF15">
    <property type="entry name" value="INNER MEMBRANE PROTEIN YABI"/>
    <property type="match status" value="1"/>
</dbReference>
<protein>
    <submittedName>
        <fullName evidence="9">VTT domain-containing protein</fullName>
    </submittedName>
</protein>
<dbReference type="EMBL" id="JAPUBN010000011">
    <property type="protein sequence ID" value="MCZ2721184.1"/>
    <property type="molecule type" value="Genomic_DNA"/>
</dbReference>
<keyword evidence="10" id="KW-1185">Reference proteome</keyword>
<keyword evidence="3 7" id="KW-1003">Cell membrane</keyword>
<evidence type="ECO:0000256" key="1">
    <source>
        <dbReference type="ARBA" id="ARBA00004651"/>
    </source>
</evidence>
<feature type="transmembrane region" description="Helical" evidence="7">
    <location>
        <begin position="12"/>
        <end position="37"/>
    </location>
</feature>
<feature type="transmembrane region" description="Helical" evidence="7">
    <location>
        <begin position="159"/>
        <end position="179"/>
    </location>
</feature>
<keyword evidence="4 7" id="KW-0812">Transmembrane</keyword>
<feature type="transmembrane region" description="Helical" evidence="7">
    <location>
        <begin position="43"/>
        <end position="66"/>
    </location>
</feature>
<comment type="caution">
    <text evidence="9">The sequence shown here is derived from an EMBL/GenBank/DDBJ whole genome shotgun (WGS) entry which is preliminary data.</text>
</comment>
<accession>A0ABT4JUC6</accession>
<keyword evidence="5 7" id="KW-1133">Transmembrane helix</keyword>
<sequence length="189" mass="21034">MLDTLLTWSQNPYAIALGIIFISYILEDAAIVGAALLSVEGSLPTHLGIMAVFIGIASGDIGLFYIGRYCHKFHWVQQRLSHSKVIKIQHKLQQNAFLNVFLIRFLPGLRGTGYLVCGALHIKPATFFLSVGLATFLWSILIYASVFALGDALWVESSLWRWGLAPMMIIVIISINKLINTYLLKEQPA</sequence>
<comment type="subcellular location">
    <subcellularLocation>
        <location evidence="1 7">Cell membrane</location>
        <topology evidence="1 7">Multi-pass membrane protein</topology>
    </subcellularLocation>
</comment>
<dbReference type="InterPro" id="IPR032816">
    <property type="entry name" value="VTT_dom"/>
</dbReference>
<organism evidence="9 10">
    <name type="scientific">Marinomonas phaeophyticola</name>
    <dbReference type="NCBI Taxonomy" id="3004091"/>
    <lineage>
        <taxon>Bacteria</taxon>
        <taxon>Pseudomonadati</taxon>
        <taxon>Pseudomonadota</taxon>
        <taxon>Gammaproteobacteria</taxon>
        <taxon>Oceanospirillales</taxon>
        <taxon>Oceanospirillaceae</taxon>
        <taxon>Marinomonas</taxon>
    </lineage>
</organism>
<name>A0ABT4JUC6_9GAMM</name>
<keyword evidence="6 7" id="KW-0472">Membrane</keyword>
<dbReference type="Pfam" id="PF09335">
    <property type="entry name" value="VTT_dom"/>
    <property type="match status" value="1"/>
</dbReference>
<feature type="transmembrane region" description="Helical" evidence="7">
    <location>
        <begin position="127"/>
        <end position="147"/>
    </location>
</feature>
<evidence type="ECO:0000259" key="8">
    <source>
        <dbReference type="Pfam" id="PF09335"/>
    </source>
</evidence>
<comment type="similarity">
    <text evidence="2 7">Belongs to the DedA family.</text>
</comment>
<evidence type="ECO:0000256" key="4">
    <source>
        <dbReference type="ARBA" id="ARBA00022692"/>
    </source>
</evidence>
<proteinExistence type="inferred from homology"/>
<dbReference type="InterPro" id="IPR032818">
    <property type="entry name" value="DedA-like"/>
</dbReference>
<evidence type="ECO:0000313" key="10">
    <source>
        <dbReference type="Proteomes" id="UP001149719"/>
    </source>
</evidence>